<dbReference type="PANTHER" id="PTHR43335">
    <property type="entry name" value="ABC TRANSPORTER, ATP-BINDING PROTEIN"/>
    <property type="match status" value="1"/>
</dbReference>
<protein>
    <recommendedName>
        <fullName evidence="5">ABC transporter domain-containing protein</fullName>
    </recommendedName>
</protein>
<reference evidence="6 7" key="1">
    <citation type="submission" date="2015-02" db="EMBL/GenBank/DDBJ databases">
        <title>Draft genome sequence of Lactobacillus collinoides CUPV2371 isolated from a natural cider, the first genome sequence of a strain of this species.</title>
        <authorList>
            <person name="Puertas A.I."/>
            <person name="Spano G."/>
            <person name="Capozzi V."/>
            <person name="Lamontanara A."/>
            <person name="Orru L."/>
            <person name="Duenas M.T."/>
        </authorList>
    </citation>
    <scope>NUCLEOTIDE SEQUENCE [LARGE SCALE GENOMIC DNA]</scope>
    <source>
        <strain evidence="6 7">237</strain>
    </source>
</reference>
<keyword evidence="7" id="KW-1185">Reference proteome</keyword>
<evidence type="ECO:0000256" key="3">
    <source>
        <dbReference type="ARBA" id="ARBA00022741"/>
    </source>
</evidence>
<dbReference type="SMART" id="SM00382">
    <property type="entry name" value="AAA"/>
    <property type="match status" value="1"/>
</dbReference>
<evidence type="ECO:0000256" key="4">
    <source>
        <dbReference type="ARBA" id="ARBA00022840"/>
    </source>
</evidence>
<dbReference type="OrthoDB" id="9804819at2"/>
<dbReference type="PROSITE" id="PS50893">
    <property type="entry name" value="ABC_TRANSPORTER_2"/>
    <property type="match status" value="1"/>
</dbReference>
<dbReference type="PATRIC" id="fig|33960.6.peg.3298"/>
<name>A0A166G7E0_SECCO</name>
<evidence type="ECO:0000313" key="7">
    <source>
        <dbReference type="Proteomes" id="UP000076480"/>
    </source>
</evidence>
<evidence type="ECO:0000259" key="5">
    <source>
        <dbReference type="PROSITE" id="PS50893"/>
    </source>
</evidence>
<dbReference type="EMBL" id="JYDC01000083">
    <property type="protein sequence ID" value="KZL37133.1"/>
    <property type="molecule type" value="Genomic_DNA"/>
</dbReference>
<keyword evidence="4" id="KW-0067">ATP-binding</keyword>
<gene>
    <name evidence="6" type="ORF">TY91_12930</name>
</gene>
<accession>A0A166G7E0</accession>
<dbReference type="Pfam" id="PF00005">
    <property type="entry name" value="ABC_tran"/>
    <property type="match status" value="1"/>
</dbReference>
<evidence type="ECO:0000256" key="1">
    <source>
        <dbReference type="ARBA" id="ARBA00005417"/>
    </source>
</evidence>
<dbReference type="GO" id="GO:0016887">
    <property type="term" value="F:ATP hydrolysis activity"/>
    <property type="evidence" value="ECO:0007669"/>
    <property type="project" value="InterPro"/>
</dbReference>
<evidence type="ECO:0000313" key="6">
    <source>
        <dbReference type="EMBL" id="KZL37133.1"/>
    </source>
</evidence>
<evidence type="ECO:0000256" key="2">
    <source>
        <dbReference type="ARBA" id="ARBA00022448"/>
    </source>
</evidence>
<dbReference type="GO" id="GO:0005524">
    <property type="term" value="F:ATP binding"/>
    <property type="evidence" value="ECO:0007669"/>
    <property type="project" value="UniProtKB-KW"/>
</dbReference>
<dbReference type="InterPro" id="IPR017871">
    <property type="entry name" value="ABC_transporter-like_CS"/>
</dbReference>
<dbReference type="RefSeq" id="WP_063285638.1">
    <property type="nucleotide sequence ID" value="NZ_JYDC01000083.1"/>
</dbReference>
<dbReference type="SUPFAM" id="SSF52540">
    <property type="entry name" value="P-loop containing nucleoside triphosphate hydrolases"/>
    <property type="match status" value="1"/>
</dbReference>
<feature type="domain" description="ABC transporter" evidence="5">
    <location>
        <begin position="6"/>
        <end position="230"/>
    </location>
</feature>
<dbReference type="AlphaFoldDB" id="A0A166G7E0"/>
<dbReference type="PROSITE" id="PS00211">
    <property type="entry name" value="ABC_TRANSPORTER_1"/>
    <property type="match status" value="1"/>
</dbReference>
<sequence length="297" mass="32716">MGAALLQISGLTKTYNKRIILDNINMSVQEGTIVGLVGPNGVGKTTLMKCILELTPFSQGEIVVNGQTITARKKPKITEIGALIESPGLYTYLSGMDNIRLYTNDVDEALLERVITIFKMDHYIQKKVSGYSLGMRQKVGILQAIITGKKVVILDEPINGLDPQSVVDFRTIIQDLAATGVTFLISSHLISELERLADNLYILNNGGHLEAFDIRGGDANHWFELATTNNNKLLTELTQATISTHQAHGRVVVNLATEATTKTVFNIIAANHIEVTEIRQTDDDLEMQILDQMKRGK</sequence>
<keyword evidence="3" id="KW-0547">Nucleotide-binding</keyword>
<organism evidence="6 7">
    <name type="scientific">Secundilactobacillus collinoides</name>
    <name type="common">Lactobacillus collinoides</name>
    <dbReference type="NCBI Taxonomy" id="33960"/>
    <lineage>
        <taxon>Bacteria</taxon>
        <taxon>Bacillati</taxon>
        <taxon>Bacillota</taxon>
        <taxon>Bacilli</taxon>
        <taxon>Lactobacillales</taxon>
        <taxon>Lactobacillaceae</taxon>
        <taxon>Secundilactobacillus</taxon>
    </lineage>
</organism>
<dbReference type="InterPro" id="IPR003439">
    <property type="entry name" value="ABC_transporter-like_ATP-bd"/>
</dbReference>
<comment type="caution">
    <text evidence="6">The sequence shown here is derived from an EMBL/GenBank/DDBJ whole genome shotgun (WGS) entry which is preliminary data.</text>
</comment>
<dbReference type="Gene3D" id="3.40.50.300">
    <property type="entry name" value="P-loop containing nucleotide triphosphate hydrolases"/>
    <property type="match status" value="1"/>
</dbReference>
<dbReference type="InterPro" id="IPR003593">
    <property type="entry name" value="AAA+_ATPase"/>
</dbReference>
<keyword evidence="2" id="KW-0813">Transport</keyword>
<comment type="similarity">
    <text evidence="1">Belongs to the ABC transporter superfamily.</text>
</comment>
<dbReference type="Proteomes" id="UP000076480">
    <property type="component" value="Unassembled WGS sequence"/>
</dbReference>
<dbReference type="PANTHER" id="PTHR43335:SF4">
    <property type="entry name" value="ABC TRANSPORTER, ATP-BINDING PROTEIN"/>
    <property type="match status" value="1"/>
</dbReference>
<dbReference type="InterPro" id="IPR027417">
    <property type="entry name" value="P-loop_NTPase"/>
</dbReference>
<proteinExistence type="inferred from homology"/>